<name>A0A9P5NFU8_GYMJU</name>
<protein>
    <submittedName>
        <fullName evidence="1">Uncharacterized protein</fullName>
    </submittedName>
</protein>
<dbReference type="AlphaFoldDB" id="A0A9P5NFU8"/>
<proteinExistence type="predicted"/>
<organism evidence="1 2">
    <name type="scientific">Gymnopilus junonius</name>
    <name type="common">Spectacular rustgill mushroom</name>
    <name type="synonym">Gymnopilus spectabilis subsp. junonius</name>
    <dbReference type="NCBI Taxonomy" id="109634"/>
    <lineage>
        <taxon>Eukaryota</taxon>
        <taxon>Fungi</taxon>
        <taxon>Dikarya</taxon>
        <taxon>Basidiomycota</taxon>
        <taxon>Agaricomycotina</taxon>
        <taxon>Agaricomycetes</taxon>
        <taxon>Agaricomycetidae</taxon>
        <taxon>Agaricales</taxon>
        <taxon>Agaricineae</taxon>
        <taxon>Hymenogastraceae</taxon>
        <taxon>Gymnopilus</taxon>
    </lineage>
</organism>
<evidence type="ECO:0000313" key="1">
    <source>
        <dbReference type="EMBL" id="KAF8881280.1"/>
    </source>
</evidence>
<reference evidence="1" key="1">
    <citation type="submission" date="2020-11" db="EMBL/GenBank/DDBJ databases">
        <authorList>
            <consortium name="DOE Joint Genome Institute"/>
            <person name="Ahrendt S."/>
            <person name="Riley R."/>
            <person name="Andreopoulos W."/>
            <person name="LaButti K."/>
            <person name="Pangilinan J."/>
            <person name="Ruiz-duenas F.J."/>
            <person name="Barrasa J.M."/>
            <person name="Sanchez-Garcia M."/>
            <person name="Camarero S."/>
            <person name="Miyauchi S."/>
            <person name="Serrano A."/>
            <person name="Linde D."/>
            <person name="Babiker R."/>
            <person name="Drula E."/>
            <person name="Ayuso-Fernandez I."/>
            <person name="Pacheco R."/>
            <person name="Padilla G."/>
            <person name="Ferreira P."/>
            <person name="Barriuso J."/>
            <person name="Kellner H."/>
            <person name="Castanera R."/>
            <person name="Alfaro M."/>
            <person name="Ramirez L."/>
            <person name="Pisabarro A.G."/>
            <person name="Kuo A."/>
            <person name="Tritt A."/>
            <person name="Lipzen A."/>
            <person name="He G."/>
            <person name="Yan M."/>
            <person name="Ng V."/>
            <person name="Cullen D."/>
            <person name="Martin F."/>
            <person name="Rosso M.-N."/>
            <person name="Henrissat B."/>
            <person name="Hibbett D."/>
            <person name="Martinez A.T."/>
            <person name="Grigoriev I.V."/>
        </authorList>
    </citation>
    <scope>NUCLEOTIDE SEQUENCE</scope>
    <source>
        <strain evidence="1">AH 44721</strain>
    </source>
</reference>
<sequence>MGKITQNGGQWSSSLKFNNILGRIKEWSWGAEIFIRLGWSITGQVLDHTCSNARCNLHLPLVSSFGHPLLIWAHHHTSLSFRRFIVQLLYLLLTTLALESHIFVQFSQSFPDLYILYPTYDANDFHKHVREKYISLSTVIDKDLRFEKLDIE</sequence>
<dbReference type="EMBL" id="JADNYJ010000133">
    <property type="protein sequence ID" value="KAF8881280.1"/>
    <property type="molecule type" value="Genomic_DNA"/>
</dbReference>
<comment type="caution">
    <text evidence="1">The sequence shown here is derived from an EMBL/GenBank/DDBJ whole genome shotgun (WGS) entry which is preliminary data.</text>
</comment>
<gene>
    <name evidence="1" type="ORF">CPB84DRAFT_1791908</name>
</gene>
<dbReference type="Proteomes" id="UP000724874">
    <property type="component" value="Unassembled WGS sequence"/>
</dbReference>
<feature type="non-terminal residue" evidence="1">
    <location>
        <position position="152"/>
    </location>
</feature>
<accession>A0A9P5NFU8</accession>
<keyword evidence="2" id="KW-1185">Reference proteome</keyword>
<evidence type="ECO:0000313" key="2">
    <source>
        <dbReference type="Proteomes" id="UP000724874"/>
    </source>
</evidence>